<dbReference type="EMBL" id="BAMD01000017">
    <property type="protein sequence ID" value="GAF03031.1"/>
    <property type="molecule type" value="Genomic_DNA"/>
</dbReference>
<proteinExistence type="predicted"/>
<feature type="transmembrane region" description="Helical" evidence="4">
    <location>
        <begin position="174"/>
        <end position="195"/>
    </location>
</feature>
<keyword evidence="1" id="KW-0805">Transcription regulation</keyword>
<gene>
    <name evidence="6" type="ORF">JCM21142_41685</name>
</gene>
<dbReference type="eggNOG" id="COG2207">
    <property type="taxonomic scope" value="Bacteria"/>
</dbReference>
<feature type="transmembrane region" description="Helical" evidence="4">
    <location>
        <begin position="91"/>
        <end position="110"/>
    </location>
</feature>
<dbReference type="SUPFAM" id="SSF46689">
    <property type="entry name" value="Homeodomain-like"/>
    <property type="match status" value="1"/>
</dbReference>
<dbReference type="InterPro" id="IPR018060">
    <property type="entry name" value="HTH_AraC"/>
</dbReference>
<dbReference type="PANTHER" id="PTHR43280">
    <property type="entry name" value="ARAC-FAMILY TRANSCRIPTIONAL REGULATOR"/>
    <property type="match status" value="1"/>
</dbReference>
<dbReference type="InterPro" id="IPR018062">
    <property type="entry name" value="HTH_AraC-typ_CS"/>
</dbReference>
<dbReference type="STRING" id="869213.GCA_000517085_00060"/>
<keyword evidence="4" id="KW-0472">Membrane</keyword>
<feature type="transmembrane region" description="Helical" evidence="4">
    <location>
        <begin position="131"/>
        <end position="154"/>
    </location>
</feature>
<keyword evidence="7" id="KW-1185">Reference proteome</keyword>
<sequence>MSYIYIVCLALILFFSFSLITKPKKVLSEKIFVGWIFLLAITEFSFFLNAIGMASDYTLLFSVVCDSHVLHGSFYFFYVQSFINKDFKLKGIHLLHFSPFVLIFGLKFYFNEIIGEMDCYGVGCIHSCNRYIDLLSFFKFGILGGYLFAGWHLVHDRVIHKTEKDRLERIRFNWIHNITIGILIIFSFAVSYKVLDRLEFNFLGNAINAINIMVTFFILIFLYMGNSYAYIFVSPYQGKGIDLDSKTNGKENECTTVSQAEDKEEVLNIDRKFNMIELFLKKEKPYLEGQMTIRQLSDSINIPQNEISSIILQKTDKYYCDYMNAFRVETLKEKLDDPKLNNFTVLSLGLECGFASKTSLNRIFKQHTGVTPSEYRNREN</sequence>
<evidence type="ECO:0000256" key="4">
    <source>
        <dbReference type="SAM" id="Phobius"/>
    </source>
</evidence>
<dbReference type="PROSITE" id="PS00041">
    <property type="entry name" value="HTH_ARAC_FAMILY_1"/>
    <property type="match status" value="1"/>
</dbReference>
<evidence type="ECO:0000256" key="3">
    <source>
        <dbReference type="ARBA" id="ARBA00023163"/>
    </source>
</evidence>
<evidence type="ECO:0000313" key="6">
    <source>
        <dbReference type="EMBL" id="GAF03031.1"/>
    </source>
</evidence>
<evidence type="ECO:0000259" key="5">
    <source>
        <dbReference type="PROSITE" id="PS01124"/>
    </source>
</evidence>
<evidence type="ECO:0000313" key="7">
    <source>
        <dbReference type="Proteomes" id="UP000019402"/>
    </source>
</evidence>
<dbReference type="SMART" id="SM00342">
    <property type="entry name" value="HTH_ARAC"/>
    <property type="match status" value="1"/>
</dbReference>
<keyword evidence="3" id="KW-0804">Transcription</keyword>
<dbReference type="PANTHER" id="PTHR43280:SF29">
    <property type="entry name" value="ARAC-FAMILY TRANSCRIPTIONAL REGULATOR"/>
    <property type="match status" value="1"/>
</dbReference>
<dbReference type="Gene3D" id="1.10.10.60">
    <property type="entry name" value="Homeodomain-like"/>
    <property type="match status" value="1"/>
</dbReference>
<keyword evidence="4" id="KW-1133">Transmembrane helix</keyword>
<dbReference type="PROSITE" id="PS01124">
    <property type="entry name" value="HTH_ARAC_FAMILY_2"/>
    <property type="match status" value="1"/>
</dbReference>
<dbReference type="GO" id="GO:0043565">
    <property type="term" value="F:sequence-specific DNA binding"/>
    <property type="evidence" value="ECO:0007669"/>
    <property type="project" value="InterPro"/>
</dbReference>
<evidence type="ECO:0000256" key="2">
    <source>
        <dbReference type="ARBA" id="ARBA00023125"/>
    </source>
</evidence>
<keyword evidence="2" id="KW-0238">DNA-binding</keyword>
<feature type="domain" description="HTH araC/xylS-type" evidence="5">
    <location>
        <begin position="270"/>
        <end position="378"/>
    </location>
</feature>
<comment type="caution">
    <text evidence="6">The sequence shown here is derived from an EMBL/GenBank/DDBJ whole genome shotgun (WGS) entry which is preliminary data.</text>
</comment>
<feature type="transmembrane region" description="Helical" evidence="4">
    <location>
        <begin position="31"/>
        <end position="51"/>
    </location>
</feature>
<dbReference type="AlphaFoldDB" id="W7YF16"/>
<evidence type="ECO:0000256" key="1">
    <source>
        <dbReference type="ARBA" id="ARBA00023015"/>
    </source>
</evidence>
<name>W7YF16_9BACT</name>
<feature type="transmembrane region" description="Helical" evidence="4">
    <location>
        <begin position="58"/>
        <end position="79"/>
    </location>
</feature>
<accession>W7YF16</accession>
<dbReference type="Proteomes" id="UP000019402">
    <property type="component" value="Unassembled WGS sequence"/>
</dbReference>
<dbReference type="InterPro" id="IPR009057">
    <property type="entry name" value="Homeodomain-like_sf"/>
</dbReference>
<reference evidence="6 7" key="1">
    <citation type="journal article" date="2014" name="Genome Announc.">
        <title>Draft Genome Sequence of Cytophaga fermentans JCM 21142T, a Facultative Anaerobe Isolated from Marine Mud.</title>
        <authorList>
            <person name="Starns D."/>
            <person name="Oshima K."/>
            <person name="Suda W."/>
            <person name="Iino T."/>
            <person name="Yuki M."/>
            <person name="Inoue J."/>
            <person name="Kitamura K."/>
            <person name="Iida T."/>
            <person name="Darby A."/>
            <person name="Hattori M."/>
            <person name="Ohkuma M."/>
        </authorList>
    </citation>
    <scope>NUCLEOTIDE SEQUENCE [LARGE SCALE GENOMIC DNA]</scope>
    <source>
        <strain evidence="6 7">JCM 21142</strain>
    </source>
</reference>
<protein>
    <submittedName>
        <fullName evidence="6">DNA gyrase inhibitor</fullName>
    </submittedName>
</protein>
<dbReference type="GO" id="GO:0003700">
    <property type="term" value="F:DNA-binding transcription factor activity"/>
    <property type="evidence" value="ECO:0007669"/>
    <property type="project" value="InterPro"/>
</dbReference>
<feature type="transmembrane region" description="Helical" evidence="4">
    <location>
        <begin position="202"/>
        <end position="224"/>
    </location>
</feature>
<keyword evidence="4" id="KW-0812">Transmembrane</keyword>
<dbReference type="Pfam" id="PF12833">
    <property type="entry name" value="HTH_18"/>
    <property type="match status" value="1"/>
</dbReference>
<organism evidence="6 7">
    <name type="scientific">Saccharicrinis fermentans DSM 9555 = JCM 21142</name>
    <dbReference type="NCBI Taxonomy" id="869213"/>
    <lineage>
        <taxon>Bacteria</taxon>
        <taxon>Pseudomonadati</taxon>
        <taxon>Bacteroidota</taxon>
        <taxon>Bacteroidia</taxon>
        <taxon>Marinilabiliales</taxon>
        <taxon>Marinilabiliaceae</taxon>
        <taxon>Saccharicrinis</taxon>
    </lineage>
</organism>